<evidence type="ECO:0000256" key="5">
    <source>
        <dbReference type="ARBA" id="ARBA00023172"/>
    </source>
</evidence>
<keyword evidence="11" id="KW-1185">Reference proteome</keyword>
<evidence type="ECO:0000256" key="1">
    <source>
        <dbReference type="ARBA" id="ARBA00003283"/>
    </source>
</evidence>
<evidence type="ECO:0000313" key="10">
    <source>
        <dbReference type="EMBL" id="CEJ08636.1"/>
    </source>
</evidence>
<dbReference type="GO" id="GO:0015074">
    <property type="term" value="P:DNA integration"/>
    <property type="evidence" value="ECO:0007669"/>
    <property type="project" value="InterPro"/>
</dbReference>
<dbReference type="AlphaFoldDB" id="A0A8S0W2M3"/>
<dbReference type="Proteomes" id="UP000836597">
    <property type="component" value="Chromosome"/>
</dbReference>
<keyword evidence="4 6" id="KW-0238">DNA-binding</keyword>
<reference evidence="10" key="1">
    <citation type="submission" date="2014-11" db="EMBL/GenBank/DDBJ databases">
        <authorList>
            <person name="Hornung B.V."/>
        </authorList>
    </citation>
    <scope>NUCLEOTIDE SEQUENCE</scope>
    <source>
        <strain evidence="10">INE</strain>
    </source>
</reference>
<dbReference type="InterPro" id="IPR050090">
    <property type="entry name" value="Tyrosine_recombinase_XerCD"/>
</dbReference>
<protein>
    <submittedName>
        <fullName evidence="9 10">Integrase</fullName>
    </submittedName>
</protein>
<evidence type="ECO:0000313" key="9">
    <source>
        <dbReference type="EMBL" id="CAA7600788.1"/>
    </source>
</evidence>
<dbReference type="PROSITE" id="PS51898">
    <property type="entry name" value="TYR_RECOMBINASE"/>
    <property type="match status" value="1"/>
</dbReference>
<dbReference type="Gene3D" id="1.10.150.130">
    <property type="match status" value="1"/>
</dbReference>
<dbReference type="InterPro" id="IPR013762">
    <property type="entry name" value="Integrase-like_cat_sf"/>
</dbReference>
<evidence type="ECO:0000259" key="8">
    <source>
        <dbReference type="PROSITE" id="PS51900"/>
    </source>
</evidence>
<dbReference type="Proteomes" id="UP001071230">
    <property type="component" value="Unassembled WGS sequence"/>
</dbReference>
<dbReference type="InterPro" id="IPR011010">
    <property type="entry name" value="DNA_brk_join_enz"/>
</dbReference>
<dbReference type="RefSeq" id="WP_240984405.1">
    <property type="nucleotide sequence ID" value="NZ_CDGJ01000085.1"/>
</dbReference>
<dbReference type="InterPro" id="IPR004107">
    <property type="entry name" value="Integrase_SAM-like_N"/>
</dbReference>
<keyword evidence="3" id="KW-0229">DNA integration</keyword>
<keyword evidence="5" id="KW-0233">DNA recombination</keyword>
<reference evidence="9" key="2">
    <citation type="submission" date="2020-01" db="EMBL/GenBank/DDBJ databases">
        <authorList>
            <person name="Hornung B."/>
        </authorList>
    </citation>
    <scope>NUCLEOTIDE SEQUENCE</scope>
    <source>
        <strain evidence="9">PacBioINE</strain>
    </source>
</reference>
<dbReference type="PANTHER" id="PTHR30349">
    <property type="entry name" value="PHAGE INTEGRASE-RELATED"/>
    <property type="match status" value="1"/>
</dbReference>
<dbReference type="Gene3D" id="1.10.443.10">
    <property type="entry name" value="Intergrase catalytic core"/>
    <property type="match status" value="1"/>
</dbReference>
<feature type="domain" description="Core-binding (CB)" evidence="8">
    <location>
        <begin position="10"/>
        <end position="101"/>
    </location>
</feature>
<dbReference type="PROSITE" id="PS51900">
    <property type="entry name" value="CB"/>
    <property type="match status" value="1"/>
</dbReference>
<comment type="function">
    <text evidence="1">Site-specific tyrosine recombinase, which acts by catalyzing the cutting and rejoining of the recombining DNA molecules.</text>
</comment>
<dbReference type="InterPro" id="IPR010998">
    <property type="entry name" value="Integrase_recombinase_N"/>
</dbReference>
<dbReference type="KEGG" id="aacx:DEACI_1441"/>
<dbReference type="EMBL" id="LR746496">
    <property type="protein sequence ID" value="CAA7600788.1"/>
    <property type="molecule type" value="Genomic_DNA"/>
</dbReference>
<dbReference type="GO" id="GO:0003677">
    <property type="term" value="F:DNA binding"/>
    <property type="evidence" value="ECO:0007669"/>
    <property type="project" value="UniProtKB-UniRule"/>
</dbReference>
<dbReference type="PANTHER" id="PTHR30349:SF41">
    <property type="entry name" value="INTEGRASE_RECOMBINASE PROTEIN MJ0367-RELATED"/>
    <property type="match status" value="1"/>
</dbReference>
<dbReference type="InterPro" id="IPR002104">
    <property type="entry name" value="Integrase_catalytic"/>
</dbReference>
<evidence type="ECO:0000259" key="7">
    <source>
        <dbReference type="PROSITE" id="PS51898"/>
    </source>
</evidence>
<dbReference type="GO" id="GO:0006310">
    <property type="term" value="P:DNA recombination"/>
    <property type="evidence" value="ECO:0007669"/>
    <property type="project" value="UniProtKB-KW"/>
</dbReference>
<sequence length="342" mass="38300">MKTDKLAVSLFFSRTAEFLGNYLVNQAAKSPCTVRSYRDALTVFRRYVHNEKGLSIAKFSFQDCTREFLLDFMVFLKEKGSSPGTCNQRLTAIKSYLWYCADCDIALQPSALAASHVPFQREPKLNRGTLSGEALAAIFTAPKANRIGRRDQMIMILLYDTAVRLSELTGMLLSDANLAVAEPYVRVRGKGNKDRIVALSDKAAEHLRHYIHAFHGNASSGNTPLFYTVIKGARHRVSPGNIERIINKYADSIRGEFPSLPDKVYPHMFRRTRATNLYQSGVALELVSRILGHSSTETTKIYAAPSIEMLKKAMESANGFMPDEKPIWEGDEDAMARMCGLR</sequence>
<evidence type="ECO:0000313" key="11">
    <source>
        <dbReference type="Proteomes" id="UP001071230"/>
    </source>
</evidence>
<name>A0A8S0W2M3_9FIRM</name>
<proteinExistence type="inferred from homology"/>
<dbReference type="EMBL" id="CDGJ01000085">
    <property type="protein sequence ID" value="CEJ08636.1"/>
    <property type="molecule type" value="Genomic_DNA"/>
</dbReference>
<dbReference type="Pfam" id="PF00589">
    <property type="entry name" value="Phage_integrase"/>
    <property type="match status" value="1"/>
</dbReference>
<evidence type="ECO:0000256" key="3">
    <source>
        <dbReference type="ARBA" id="ARBA00022908"/>
    </source>
</evidence>
<dbReference type="SUPFAM" id="SSF56349">
    <property type="entry name" value="DNA breaking-rejoining enzymes"/>
    <property type="match status" value="1"/>
</dbReference>
<evidence type="ECO:0000256" key="4">
    <source>
        <dbReference type="ARBA" id="ARBA00023125"/>
    </source>
</evidence>
<comment type="similarity">
    <text evidence="2">Belongs to the 'phage' integrase family.</text>
</comment>
<feature type="domain" description="Tyr recombinase" evidence="7">
    <location>
        <begin position="125"/>
        <end position="315"/>
    </location>
</feature>
<accession>A0A8S0W2M3</accession>
<organism evidence="9">
    <name type="scientific">Acididesulfobacillus acetoxydans</name>
    <dbReference type="NCBI Taxonomy" id="1561005"/>
    <lineage>
        <taxon>Bacteria</taxon>
        <taxon>Bacillati</taxon>
        <taxon>Bacillota</taxon>
        <taxon>Clostridia</taxon>
        <taxon>Eubacteriales</taxon>
        <taxon>Peptococcaceae</taxon>
        <taxon>Acididesulfobacillus</taxon>
    </lineage>
</organism>
<dbReference type="Pfam" id="PF02899">
    <property type="entry name" value="Phage_int_SAM_1"/>
    <property type="match status" value="1"/>
</dbReference>
<evidence type="ECO:0000256" key="2">
    <source>
        <dbReference type="ARBA" id="ARBA00008857"/>
    </source>
</evidence>
<evidence type="ECO:0000256" key="6">
    <source>
        <dbReference type="PROSITE-ProRule" id="PRU01248"/>
    </source>
</evidence>
<dbReference type="InterPro" id="IPR044068">
    <property type="entry name" value="CB"/>
</dbReference>
<gene>
    <name evidence="9" type="ORF">DEACI_1441</name>
    <name evidence="10" type="ORF">DEACI_3115</name>
</gene>